<keyword evidence="4 5" id="KW-0472">Membrane</keyword>
<sequence>MMGMYLVSDAEFTFEITRTLNFKLFVLAVLLGVAIALAGVISFRKASTTVNPLKPETASCLVTSGIFQYTRNPMYLGMAVAILGFAILLGSWLSLLGVVVFTLFIDRFQIKPEEAALTECFGEQFTRYKTNVRRWL</sequence>
<dbReference type="GO" id="GO:0016787">
    <property type="term" value="F:hydrolase activity"/>
    <property type="evidence" value="ECO:0007669"/>
    <property type="project" value="UniProtKB-KW"/>
</dbReference>
<gene>
    <name evidence="6" type="ORF">WAE96_02740</name>
</gene>
<name>A0ABU8EQX4_9GAMM</name>
<feature type="transmembrane region" description="Helical" evidence="5">
    <location>
        <begin position="74"/>
        <end position="105"/>
    </location>
</feature>
<evidence type="ECO:0000313" key="6">
    <source>
        <dbReference type="EMBL" id="MEI4548623.1"/>
    </source>
</evidence>
<organism evidence="6 7">
    <name type="scientific">Pseudoalteromonas spongiae</name>
    <dbReference type="NCBI Taxonomy" id="298657"/>
    <lineage>
        <taxon>Bacteria</taxon>
        <taxon>Pseudomonadati</taxon>
        <taxon>Pseudomonadota</taxon>
        <taxon>Gammaproteobacteria</taxon>
        <taxon>Alteromonadales</taxon>
        <taxon>Pseudoalteromonadaceae</taxon>
        <taxon>Pseudoalteromonas</taxon>
    </lineage>
</organism>
<dbReference type="PANTHER" id="PTHR12714:SF24">
    <property type="entry name" value="SLR1182 PROTEIN"/>
    <property type="match status" value="1"/>
</dbReference>
<comment type="subcellular location">
    <subcellularLocation>
        <location evidence="1">Endomembrane system</location>
        <topology evidence="1">Multi-pass membrane protein</topology>
    </subcellularLocation>
</comment>
<dbReference type="GO" id="GO:0032259">
    <property type="term" value="P:methylation"/>
    <property type="evidence" value="ECO:0007669"/>
    <property type="project" value="UniProtKB-KW"/>
</dbReference>
<evidence type="ECO:0000256" key="3">
    <source>
        <dbReference type="ARBA" id="ARBA00022989"/>
    </source>
</evidence>
<accession>A0ABU8EQX4</accession>
<dbReference type="PANTHER" id="PTHR12714">
    <property type="entry name" value="PROTEIN-S ISOPRENYLCYSTEINE O-METHYLTRANSFERASE"/>
    <property type="match status" value="1"/>
</dbReference>
<evidence type="ECO:0000256" key="4">
    <source>
        <dbReference type="ARBA" id="ARBA00023136"/>
    </source>
</evidence>
<dbReference type="RefSeq" id="WP_336434523.1">
    <property type="nucleotide sequence ID" value="NZ_JBAWKS010000001.1"/>
</dbReference>
<evidence type="ECO:0000313" key="7">
    <source>
        <dbReference type="Proteomes" id="UP001382455"/>
    </source>
</evidence>
<keyword evidence="6" id="KW-0378">Hydrolase</keyword>
<evidence type="ECO:0000256" key="5">
    <source>
        <dbReference type="SAM" id="Phobius"/>
    </source>
</evidence>
<keyword evidence="7" id="KW-1185">Reference proteome</keyword>
<dbReference type="EC" id="2.1.1.334" evidence="6"/>
<comment type="caution">
    <text evidence="6">The sequence shown here is derived from an EMBL/GenBank/DDBJ whole genome shotgun (WGS) entry which is preliminary data.</text>
</comment>
<protein>
    <submittedName>
        <fullName evidence="6">Isoprenylcysteine carboxylmethyltransferase family protein</fullName>
        <ecNumber evidence="6">2.1.1.100</ecNumber>
        <ecNumber evidence="6">2.1.1.334</ecNumber>
    </submittedName>
</protein>
<dbReference type="EMBL" id="JBAWKS010000001">
    <property type="protein sequence ID" value="MEI4548623.1"/>
    <property type="molecule type" value="Genomic_DNA"/>
</dbReference>
<evidence type="ECO:0000256" key="1">
    <source>
        <dbReference type="ARBA" id="ARBA00004127"/>
    </source>
</evidence>
<reference evidence="6 7" key="1">
    <citation type="submission" date="2023-12" db="EMBL/GenBank/DDBJ databases">
        <title>Friends and Foes: Symbiotic and Algicidal bacterial influence on Karenia brevis blooms.</title>
        <authorList>
            <person name="Fei C."/>
            <person name="Mohamed A.R."/>
            <person name="Booker A."/>
            <person name="Arshad M."/>
            <person name="Klass S."/>
            <person name="Ahn S."/>
            <person name="Gilbert P.M."/>
            <person name="Heil C.A."/>
            <person name="Martinez J.M."/>
            <person name="Amin S.A."/>
        </authorList>
    </citation>
    <scope>NUCLEOTIDE SEQUENCE [LARGE SCALE GENOMIC DNA]</scope>
    <source>
        <strain evidence="6 7">CE15</strain>
    </source>
</reference>
<feature type="transmembrane region" description="Helical" evidence="5">
    <location>
        <begin position="20"/>
        <end position="43"/>
    </location>
</feature>
<evidence type="ECO:0000256" key="2">
    <source>
        <dbReference type="ARBA" id="ARBA00022692"/>
    </source>
</evidence>
<keyword evidence="3 5" id="KW-1133">Transmembrane helix</keyword>
<proteinExistence type="predicted"/>
<dbReference type="EC" id="2.1.1.100" evidence="6"/>
<dbReference type="Pfam" id="PF04191">
    <property type="entry name" value="PEMT"/>
    <property type="match status" value="1"/>
</dbReference>
<dbReference type="InterPro" id="IPR007318">
    <property type="entry name" value="Phopholipid_MeTrfase"/>
</dbReference>
<dbReference type="Gene3D" id="1.20.120.1630">
    <property type="match status" value="1"/>
</dbReference>
<keyword evidence="6" id="KW-0808">Transferase</keyword>
<keyword evidence="2 5" id="KW-0812">Transmembrane</keyword>
<dbReference type="Proteomes" id="UP001382455">
    <property type="component" value="Unassembled WGS sequence"/>
</dbReference>
<dbReference type="GO" id="GO:0004671">
    <property type="term" value="F:protein C-terminal S-isoprenylcysteine carboxyl O-methyltransferase activity"/>
    <property type="evidence" value="ECO:0007669"/>
    <property type="project" value="UniProtKB-EC"/>
</dbReference>
<keyword evidence="6" id="KW-0489">Methyltransferase</keyword>